<dbReference type="RefSeq" id="WP_151597356.1">
    <property type="nucleotide sequence ID" value="NZ_WBMS02000031.1"/>
</dbReference>
<evidence type="ECO:0000313" key="3">
    <source>
        <dbReference type="EMBL" id="MWA04852.1"/>
    </source>
</evidence>
<name>A0A6I4MGD3_9ACTN</name>
<keyword evidence="4" id="KW-1185">Reference proteome</keyword>
<evidence type="ECO:0008006" key="5">
    <source>
        <dbReference type="Google" id="ProtNLM"/>
    </source>
</evidence>
<sequence length="403" mass="43363">MNTPILDGVRVFDLSIVTAGAGCTQVLADFGAEIIKIESATKPDLFRGWYQPNTTEGDLDGSGFRTVNRNKKAFGVDLKNPEGLAVAKRLIAECDVVVENYRQGVLARLGLGFDELVKIKPDIVLVSVASQGTTGPDSRYGSFGSPLDALGGSMSVTGYDEAHPLWSSQQVNYPDQTASILGPALIVLGIRAARAAGEARWIDISQREIVTALLPEAVLNSSLGGADPIPQCNRGYDSLEWATACAGEDNWLAVSLTDEADRAELAKAVGAQDTVDDDALIEAVDRWSRTRPRAEAAGELQRLGIAAAPVMRGFELRDDGYFQDIGYFQTVEREGHDPELQRGWIVRFDDNADAGAISRRAPHIGEHTAEIMTDMLGYTVAEVQQLSDSGAITYPADSLQLAH</sequence>
<reference evidence="3" key="1">
    <citation type="submission" date="2019-12" db="EMBL/GenBank/DDBJ databases">
        <title>Actinomadura physcomitrii sp. nov., a novel actinomycete isolated from moss [Physcomitrium sphaericum (Ludw) Fuernr].</title>
        <authorList>
            <person name="Zhuang X."/>
        </authorList>
    </citation>
    <scope>NUCLEOTIDE SEQUENCE [LARGE SCALE GENOMIC DNA]</scope>
    <source>
        <strain evidence="3">LD22</strain>
    </source>
</reference>
<dbReference type="InterPro" id="IPR050509">
    <property type="entry name" value="CoA-transferase_III"/>
</dbReference>
<dbReference type="GO" id="GO:0016740">
    <property type="term" value="F:transferase activity"/>
    <property type="evidence" value="ECO:0007669"/>
    <property type="project" value="UniProtKB-KW"/>
</dbReference>
<organism evidence="3 4">
    <name type="scientific">Actinomadura physcomitrii</name>
    <dbReference type="NCBI Taxonomy" id="2650748"/>
    <lineage>
        <taxon>Bacteria</taxon>
        <taxon>Bacillati</taxon>
        <taxon>Actinomycetota</taxon>
        <taxon>Actinomycetes</taxon>
        <taxon>Streptosporangiales</taxon>
        <taxon>Thermomonosporaceae</taxon>
        <taxon>Actinomadura</taxon>
    </lineage>
</organism>
<dbReference type="InterPro" id="IPR003673">
    <property type="entry name" value="CoA-Trfase_fam_III"/>
</dbReference>
<evidence type="ECO:0000313" key="4">
    <source>
        <dbReference type="Proteomes" id="UP000462055"/>
    </source>
</evidence>
<comment type="caution">
    <text evidence="3">The sequence shown here is derived from an EMBL/GenBank/DDBJ whole genome shotgun (WGS) entry which is preliminary data.</text>
</comment>
<comment type="similarity">
    <text evidence="1">Belongs to the CoA-transferase III family.</text>
</comment>
<dbReference type="PANTHER" id="PTHR48228">
    <property type="entry name" value="SUCCINYL-COA--D-CITRAMALATE COA-TRANSFERASE"/>
    <property type="match status" value="1"/>
</dbReference>
<dbReference type="Proteomes" id="UP000462055">
    <property type="component" value="Unassembled WGS sequence"/>
</dbReference>
<dbReference type="PANTHER" id="PTHR48228:SF6">
    <property type="entry name" value="L-CARNITINE COA-TRANSFERASE"/>
    <property type="match status" value="1"/>
</dbReference>
<dbReference type="InterPro" id="IPR044855">
    <property type="entry name" value="CoA-Trfase_III_dom3_sf"/>
</dbReference>
<dbReference type="SUPFAM" id="SSF89796">
    <property type="entry name" value="CoA-transferase family III (CaiB/BaiF)"/>
    <property type="match status" value="1"/>
</dbReference>
<evidence type="ECO:0000256" key="1">
    <source>
        <dbReference type="ARBA" id="ARBA00008383"/>
    </source>
</evidence>
<evidence type="ECO:0000256" key="2">
    <source>
        <dbReference type="ARBA" id="ARBA00022679"/>
    </source>
</evidence>
<keyword evidence="2" id="KW-0808">Transferase</keyword>
<dbReference type="Gene3D" id="3.30.1540.10">
    <property type="entry name" value="formyl-coa transferase, domain 3"/>
    <property type="match status" value="1"/>
</dbReference>
<dbReference type="Gene3D" id="3.40.50.10540">
    <property type="entry name" value="Crotonobetainyl-coa:carnitine coa-transferase, domain 1"/>
    <property type="match status" value="1"/>
</dbReference>
<proteinExistence type="inferred from homology"/>
<dbReference type="EMBL" id="WBMS02000031">
    <property type="protein sequence ID" value="MWA04852.1"/>
    <property type="molecule type" value="Genomic_DNA"/>
</dbReference>
<dbReference type="Pfam" id="PF02515">
    <property type="entry name" value="CoA_transf_3"/>
    <property type="match status" value="1"/>
</dbReference>
<dbReference type="AlphaFoldDB" id="A0A6I4MGD3"/>
<protein>
    <recommendedName>
        <fullName evidence="5">CoA transferase</fullName>
    </recommendedName>
</protein>
<gene>
    <name evidence="3" type="ORF">F8568_031675</name>
</gene>
<accession>A0A6I4MGD3</accession>
<dbReference type="InterPro" id="IPR023606">
    <property type="entry name" value="CoA-Trfase_III_dom_1_sf"/>
</dbReference>